<evidence type="ECO:0000313" key="9">
    <source>
        <dbReference type="EMBL" id="KPI85006.1"/>
    </source>
</evidence>
<comment type="similarity">
    <text evidence="2">Belongs to the SLC29A/ENT transporter (TC 2.A.57) family.</text>
</comment>
<comment type="caution">
    <text evidence="9">The sequence shown here is derived from an EMBL/GenBank/DDBJ whole genome shotgun (WGS) entry which is preliminary data.</text>
</comment>
<evidence type="ECO:0000256" key="3">
    <source>
        <dbReference type="ARBA" id="ARBA00022448"/>
    </source>
</evidence>
<feature type="transmembrane region" description="Helical" evidence="8">
    <location>
        <begin position="121"/>
        <end position="141"/>
    </location>
</feature>
<reference evidence="9 10" key="1">
    <citation type="journal article" date="2015" name="PLoS Pathog.">
        <title>Leptomonas seymouri: Adaptations to the Dixenous Life Cycle Analyzed by Genome Sequencing, Transcriptome Profiling and Co-infection with Leishmania donovani.</title>
        <authorList>
            <person name="Kraeva N."/>
            <person name="Butenko A."/>
            <person name="Hlavacova J."/>
            <person name="Kostygov A."/>
            <person name="Myskova J."/>
            <person name="Grybchuk D."/>
            <person name="Lestinova T."/>
            <person name="Votypka J."/>
            <person name="Volf P."/>
            <person name="Opperdoes F."/>
            <person name="Flegontov P."/>
            <person name="Lukes J."/>
            <person name="Yurchenko V."/>
        </authorList>
    </citation>
    <scope>NUCLEOTIDE SEQUENCE [LARGE SCALE GENOMIC DNA]</scope>
    <source>
        <strain evidence="9 10">ATCC 30220</strain>
    </source>
</reference>
<evidence type="ECO:0000256" key="6">
    <source>
        <dbReference type="ARBA" id="ARBA00023136"/>
    </source>
</evidence>
<dbReference type="GO" id="GO:0005337">
    <property type="term" value="F:nucleoside transmembrane transporter activity"/>
    <property type="evidence" value="ECO:0007669"/>
    <property type="project" value="InterPro"/>
</dbReference>
<dbReference type="PANTHER" id="PTHR10332">
    <property type="entry name" value="EQUILIBRATIVE NUCLEOSIDE TRANSPORTER"/>
    <property type="match status" value="1"/>
</dbReference>
<keyword evidence="6 8" id="KW-0472">Membrane</keyword>
<dbReference type="VEuPathDB" id="TriTrypDB:Lsey_0215_0090"/>
<gene>
    <name evidence="9" type="ORF">ABL78_5941</name>
</gene>
<name>A0A0N0P486_LEPSE</name>
<feature type="transmembrane region" description="Helical" evidence="8">
    <location>
        <begin position="400"/>
        <end position="423"/>
    </location>
</feature>
<feature type="region of interest" description="Disordered" evidence="7">
    <location>
        <begin position="292"/>
        <end position="317"/>
    </location>
</feature>
<dbReference type="PANTHER" id="PTHR10332:SF10">
    <property type="entry name" value="EQUILIBRATIVE NUCLEOSIDE TRANSPORTER 4"/>
    <property type="match status" value="1"/>
</dbReference>
<dbReference type="OMA" id="IYQSFAI"/>
<dbReference type="SUPFAM" id="SSF103473">
    <property type="entry name" value="MFS general substrate transporter"/>
    <property type="match status" value="1"/>
</dbReference>
<dbReference type="GO" id="GO:0005886">
    <property type="term" value="C:plasma membrane"/>
    <property type="evidence" value="ECO:0007669"/>
    <property type="project" value="TreeGrafter"/>
</dbReference>
<protein>
    <submittedName>
        <fullName evidence="9">Nucleobase transporter (NT4)</fullName>
    </submittedName>
</protein>
<keyword evidence="5 8" id="KW-1133">Transmembrane helix</keyword>
<dbReference type="InterPro" id="IPR002259">
    <property type="entry name" value="Eqnu_transpt"/>
</dbReference>
<feature type="transmembrane region" description="Helical" evidence="8">
    <location>
        <begin position="12"/>
        <end position="32"/>
    </location>
</feature>
<feature type="compositionally biased region" description="Basic and acidic residues" evidence="7">
    <location>
        <begin position="292"/>
        <end position="311"/>
    </location>
</feature>
<dbReference type="InterPro" id="IPR036259">
    <property type="entry name" value="MFS_trans_sf"/>
</dbReference>
<dbReference type="AlphaFoldDB" id="A0A0N0P486"/>
<dbReference type="Proteomes" id="UP000038009">
    <property type="component" value="Unassembled WGS sequence"/>
</dbReference>
<dbReference type="PIRSF" id="PIRSF016379">
    <property type="entry name" value="ENT"/>
    <property type="match status" value="1"/>
</dbReference>
<evidence type="ECO:0000256" key="1">
    <source>
        <dbReference type="ARBA" id="ARBA00004141"/>
    </source>
</evidence>
<dbReference type="Pfam" id="PF01733">
    <property type="entry name" value="Nucleoside_tran"/>
    <property type="match status" value="2"/>
</dbReference>
<organism evidence="9 10">
    <name type="scientific">Leptomonas seymouri</name>
    <dbReference type="NCBI Taxonomy" id="5684"/>
    <lineage>
        <taxon>Eukaryota</taxon>
        <taxon>Discoba</taxon>
        <taxon>Euglenozoa</taxon>
        <taxon>Kinetoplastea</taxon>
        <taxon>Metakinetoplastina</taxon>
        <taxon>Trypanosomatida</taxon>
        <taxon>Trypanosomatidae</taxon>
        <taxon>Leishmaniinae</taxon>
        <taxon>Leptomonas</taxon>
    </lineage>
</organism>
<feature type="transmembrane region" description="Helical" evidence="8">
    <location>
        <begin position="429"/>
        <end position="450"/>
    </location>
</feature>
<evidence type="ECO:0000256" key="5">
    <source>
        <dbReference type="ARBA" id="ARBA00022989"/>
    </source>
</evidence>
<feature type="transmembrane region" description="Helical" evidence="8">
    <location>
        <begin position="162"/>
        <end position="182"/>
    </location>
</feature>
<evidence type="ECO:0000313" key="10">
    <source>
        <dbReference type="Proteomes" id="UP000038009"/>
    </source>
</evidence>
<comment type="subcellular location">
    <subcellularLocation>
        <location evidence="1">Membrane</location>
        <topology evidence="1">Multi-pass membrane protein</topology>
    </subcellularLocation>
</comment>
<evidence type="ECO:0000256" key="8">
    <source>
        <dbReference type="SAM" id="Phobius"/>
    </source>
</evidence>
<keyword evidence="4 8" id="KW-0812">Transmembrane</keyword>
<evidence type="ECO:0000256" key="2">
    <source>
        <dbReference type="ARBA" id="ARBA00007965"/>
    </source>
</evidence>
<feature type="transmembrane region" description="Helical" evidence="8">
    <location>
        <begin position="194"/>
        <end position="216"/>
    </location>
</feature>
<feature type="transmembrane region" description="Helical" evidence="8">
    <location>
        <begin position="369"/>
        <end position="388"/>
    </location>
</feature>
<feature type="transmembrane region" description="Helical" evidence="8">
    <location>
        <begin position="92"/>
        <end position="115"/>
    </location>
</feature>
<evidence type="ECO:0000256" key="4">
    <source>
        <dbReference type="ARBA" id="ARBA00022692"/>
    </source>
</evidence>
<keyword evidence="10" id="KW-1185">Reference proteome</keyword>
<proteinExistence type="inferred from homology"/>
<feature type="transmembrane region" description="Helical" evidence="8">
    <location>
        <begin position="338"/>
        <end position="363"/>
    </location>
</feature>
<dbReference type="EMBL" id="LJSK01000215">
    <property type="protein sequence ID" value="KPI85006.1"/>
    <property type="molecule type" value="Genomic_DNA"/>
</dbReference>
<feature type="transmembrane region" description="Helical" evidence="8">
    <location>
        <begin position="471"/>
        <end position="491"/>
    </location>
</feature>
<accession>A0A0N0P486</accession>
<keyword evidence="3" id="KW-0813">Transport</keyword>
<sequence length="492" mass="53676">MTVLSFHGFSDFFVFLTSLLVGISMIMGVNAVNSAPSFMLNYFHYINRDENAVPVHPSFWTNVLTFYTVTTQVTQTLVEPINLTIFLQRFSLLFRLEASTVLMLVELLMVVIMPHTCRSETGAMVGLIVAGIVGGVGRGYFENTCYALFGPFPPKYLAGVMVGVPMSGAIVSILQIILLAAMDDSYGSILSVSIIYFTVSIGIIFISGVCIILLLLNTFARRYVAEFRSEHSAWMNIYRNVNEEPRMLEAIRAAGYPHPDNIEDASAVKGAMNVDEGAAGAEVMGEVRVHNEPTAKEKGLTDDTESEKGEAEEPQTVASATSAEMLQVVKLWPIVKKIWTMMVACFMTFSVTCLMYPGVMLAVSPADNWYTTLVMATYNFGDLFGRLLSMWRRLWPSRNVIFIGSLARVIFIPLLVLCAKHVIPSQAAAFVFAALMGITTGFIGTLSMVYSAETPGLLSDAERASAGQLTGVCLLVGCSVGSLLQLAIVLVL</sequence>
<dbReference type="OrthoDB" id="1856718at2759"/>
<evidence type="ECO:0000256" key="7">
    <source>
        <dbReference type="SAM" id="MobiDB-lite"/>
    </source>
</evidence>